<evidence type="ECO:0000313" key="1">
    <source>
        <dbReference type="EMBL" id="SMH67812.1"/>
    </source>
</evidence>
<evidence type="ECO:0000313" key="2">
    <source>
        <dbReference type="Proteomes" id="UP000193925"/>
    </source>
</evidence>
<reference evidence="1 2" key="1">
    <citation type="submission" date="2017-03" db="EMBL/GenBank/DDBJ databases">
        <authorList>
            <person name="Regsiter A."/>
            <person name="William W."/>
        </authorList>
    </citation>
    <scope>NUCLEOTIDE SEQUENCE [LARGE SCALE GENOMIC DNA]</scope>
    <source>
        <strain evidence="1">PRJEB5721</strain>
        <plasmid evidence="2">aferrip</plasmid>
    </source>
</reference>
<name>A0ABY1MVH1_9PROT</name>
<keyword evidence="1" id="KW-0614">Plasmid</keyword>
<geneLocation type="plasmid" evidence="2">
    <name>aferrip</name>
</geneLocation>
<keyword evidence="2" id="KW-1185">Reference proteome</keyword>
<dbReference type="EMBL" id="LT841306">
    <property type="protein sequence ID" value="SMH67812.1"/>
    <property type="molecule type" value="Genomic_DNA"/>
</dbReference>
<proteinExistence type="predicted"/>
<accession>A0ABY1MVH1</accession>
<gene>
    <name evidence="1" type="ORF">AFERRI_P0016</name>
</gene>
<organism evidence="1 2">
    <name type="scientific">Acidithiobacillus ferrivorans</name>
    <dbReference type="NCBI Taxonomy" id="160808"/>
    <lineage>
        <taxon>Bacteria</taxon>
        <taxon>Pseudomonadati</taxon>
        <taxon>Pseudomonadota</taxon>
        <taxon>Acidithiobacillia</taxon>
        <taxon>Acidithiobacillales</taxon>
        <taxon>Acidithiobacillaceae</taxon>
        <taxon>Acidithiobacillus</taxon>
    </lineage>
</organism>
<sequence>MDYVYIELWSTNFPYFDRFTESFPHDVEQLLERKTHKSGHTKHRKPESPNFPCNLTTHSLQFHWMSTVVAARHQL</sequence>
<dbReference type="Proteomes" id="UP000193925">
    <property type="component" value="Plasmid AFERRIp"/>
</dbReference>
<protein>
    <submittedName>
        <fullName evidence="1">Uncharacterized protein</fullName>
    </submittedName>
</protein>